<dbReference type="WBParaSite" id="MBELARI_LOCUS8271">
    <property type="protein sequence ID" value="MBELARI_LOCUS8271"/>
    <property type="gene ID" value="MBELARI_LOCUS8271"/>
</dbReference>
<reference evidence="2" key="1">
    <citation type="submission" date="2024-02" db="UniProtKB">
        <authorList>
            <consortium name="WormBaseParasite"/>
        </authorList>
    </citation>
    <scope>IDENTIFICATION</scope>
</reference>
<dbReference type="AlphaFoldDB" id="A0AAF3JBG2"/>
<keyword evidence="1" id="KW-1185">Reference proteome</keyword>
<accession>A0AAF3JBG2</accession>
<organism evidence="1 2">
    <name type="scientific">Mesorhabditis belari</name>
    <dbReference type="NCBI Taxonomy" id="2138241"/>
    <lineage>
        <taxon>Eukaryota</taxon>
        <taxon>Metazoa</taxon>
        <taxon>Ecdysozoa</taxon>
        <taxon>Nematoda</taxon>
        <taxon>Chromadorea</taxon>
        <taxon>Rhabditida</taxon>
        <taxon>Rhabditina</taxon>
        <taxon>Rhabditomorpha</taxon>
        <taxon>Rhabditoidea</taxon>
        <taxon>Rhabditidae</taxon>
        <taxon>Mesorhabditinae</taxon>
        <taxon>Mesorhabditis</taxon>
    </lineage>
</organism>
<proteinExistence type="predicted"/>
<evidence type="ECO:0000313" key="1">
    <source>
        <dbReference type="Proteomes" id="UP000887575"/>
    </source>
</evidence>
<protein>
    <submittedName>
        <fullName evidence="2">Uncharacterized protein</fullName>
    </submittedName>
</protein>
<name>A0AAF3JBG2_9BILA</name>
<sequence>MNRISQLKRIRDILAEDVEKKLMEGIALHDYDLRQIALITKRFQDVGLPSNVQCATRGTRGKRAGQKRLFAAGNCRREEG</sequence>
<evidence type="ECO:0000313" key="2">
    <source>
        <dbReference type="WBParaSite" id="MBELARI_LOCUS8271"/>
    </source>
</evidence>
<dbReference type="Proteomes" id="UP000887575">
    <property type="component" value="Unassembled WGS sequence"/>
</dbReference>